<feature type="transmembrane region" description="Helical" evidence="5">
    <location>
        <begin position="350"/>
        <end position="370"/>
    </location>
</feature>
<dbReference type="Proteomes" id="UP001500575">
    <property type="component" value="Unassembled WGS sequence"/>
</dbReference>
<evidence type="ECO:0000259" key="6">
    <source>
        <dbReference type="PROSITE" id="PS50850"/>
    </source>
</evidence>
<reference evidence="8" key="1">
    <citation type="journal article" date="2019" name="Int. J. Syst. Evol. Microbiol.">
        <title>The Global Catalogue of Microorganisms (GCM) 10K type strain sequencing project: providing services to taxonomists for standard genome sequencing and annotation.</title>
        <authorList>
            <consortium name="The Broad Institute Genomics Platform"/>
            <consortium name="The Broad Institute Genome Sequencing Center for Infectious Disease"/>
            <person name="Wu L."/>
            <person name="Ma J."/>
        </authorList>
    </citation>
    <scope>NUCLEOTIDE SEQUENCE [LARGE SCALE GENOMIC DNA]</scope>
    <source>
        <strain evidence="8">JCM 16021</strain>
    </source>
</reference>
<comment type="caution">
    <text evidence="7">The sequence shown here is derived from an EMBL/GenBank/DDBJ whole genome shotgun (WGS) entry which is preliminary data.</text>
</comment>
<feature type="transmembrane region" description="Helical" evidence="5">
    <location>
        <begin position="231"/>
        <end position="250"/>
    </location>
</feature>
<feature type="transmembrane region" description="Helical" evidence="5">
    <location>
        <begin position="142"/>
        <end position="162"/>
    </location>
</feature>
<feature type="transmembrane region" description="Helical" evidence="5">
    <location>
        <begin position="208"/>
        <end position="225"/>
    </location>
</feature>
<keyword evidence="3 5" id="KW-1133">Transmembrane helix</keyword>
<keyword evidence="2 5" id="KW-0812">Transmembrane</keyword>
<feature type="transmembrane region" description="Helical" evidence="5">
    <location>
        <begin position="262"/>
        <end position="284"/>
    </location>
</feature>
<dbReference type="Gene3D" id="1.20.1720.10">
    <property type="entry name" value="Multidrug resistance protein D"/>
    <property type="match status" value="1"/>
</dbReference>
<dbReference type="InterPro" id="IPR036259">
    <property type="entry name" value="MFS_trans_sf"/>
</dbReference>
<dbReference type="InterPro" id="IPR011701">
    <property type="entry name" value="MFS"/>
</dbReference>
<dbReference type="PANTHER" id="PTHR23501">
    <property type="entry name" value="MAJOR FACILITATOR SUPERFAMILY"/>
    <property type="match status" value="1"/>
</dbReference>
<evidence type="ECO:0000313" key="8">
    <source>
        <dbReference type="Proteomes" id="UP001500575"/>
    </source>
</evidence>
<feature type="transmembrane region" description="Helical" evidence="5">
    <location>
        <begin position="113"/>
        <end position="130"/>
    </location>
</feature>
<dbReference type="PANTHER" id="PTHR23501:SF154">
    <property type="entry name" value="MULTIDRUG-EFFLUX TRANSPORTER RV1634-RELATED"/>
    <property type="match status" value="1"/>
</dbReference>
<dbReference type="PROSITE" id="PS50850">
    <property type="entry name" value="MFS"/>
    <property type="match status" value="1"/>
</dbReference>
<gene>
    <name evidence="7" type="ORF">GCM10009843_24650</name>
</gene>
<keyword evidence="8" id="KW-1185">Reference proteome</keyword>
<feature type="domain" description="Major facilitator superfamily (MFS) profile" evidence="6">
    <location>
        <begin position="15"/>
        <end position="449"/>
    </location>
</feature>
<feature type="transmembrane region" description="Helical" evidence="5">
    <location>
        <begin position="81"/>
        <end position="101"/>
    </location>
</feature>
<feature type="transmembrane region" description="Helical" evidence="5">
    <location>
        <begin position="168"/>
        <end position="188"/>
    </location>
</feature>
<sequence length="460" mass="46175">MPVSTGILAPAYAATTIGMFALIAIVAFEAMAVVTVMPSIARDLDGVPLYALSFAAPLASGVIGMVAAGGWSDRRGPTLPLVASLVLFCLGLVVCGTAPTMELLVAGRVLQGLGGGALTVGLYVIVGLVYDEDQQPSVFASFAAAWVLPSLFGPGVAAAVAHAWGWRWVFLSVVVLAAFATLLIAPALRGLPTREPVGGRSRGPGTPLAWAVLAAVAVLAVELLGSDEGAGPLLAGCALVVLGVAVRPLLPRGTLVAARGLPAVIGTRGILAASFFCAEAYIAYVLQEDWDLSPGRAGIALTVVGLVWAGASQVQARLGSLVGHVTLMRVSTATVLVGTTSLWLVVWLHLWAPLAVVAYAVCGAGMGLGYPRTGVAMLAASSADDRGFNAAALSIADALGAALALSVSGVAFTTADRLGGDPFLAAFGVAVASGLVGVLVAARTSPQRERAGSEGAPSPG</sequence>
<dbReference type="Gene3D" id="1.20.1250.20">
    <property type="entry name" value="MFS general substrate transporter like domains"/>
    <property type="match status" value="1"/>
</dbReference>
<name>A0ABP5K381_9ACTN</name>
<evidence type="ECO:0000256" key="1">
    <source>
        <dbReference type="ARBA" id="ARBA00004651"/>
    </source>
</evidence>
<feature type="transmembrane region" description="Helical" evidence="5">
    <location>
        <begin position="49"/>
        <end position="69"/>
    </location>
</feature>
<dbReference type="EMBL" id="BAAAQQ010000011">
    <property type="protein sequence ID" value="GAA2126269.1"/>
    <property type="molecule type" value="Genomic_DNA"/>
</dbReference>
<evidence type="ECO:0000256" key="4">
    <source>
        <dbReference type="ARBA" id="ARBA00023136"/>
    </source>
</evidence>
<evidence type="ECO:0000256" key="3">
    <source>
        <dbReference type="ARBA" id="ARBA00022989"/>
    </source>
</evidence>
<feature type="transmembrane region" description="Helical" evidence="5">
    <location>
        <begin position="423"/>
        <end position="442"/>
    </location>
</feature>
<feature type="transmembrane region" description="Helical" evidence="5">
    <location>
        <begin position="296"/>
        <end position="314"/>
    </location>
</feature>
<organism evidence="7 8">
    <name type="scientific">Nocardioides bigeumensis</name>
    <dbReference type="NCBI Taxonomy" id="433657"/>
    <lineage>
        <taxon>Bacteria</taxon>
        <taxon>Bacillati</taxon>
        <taxon>Actinomycetota</taxon>
        <taxon>Actinomycetes</taxon>
        <taxon>Propionibacteriales</taxon>
        <taxon>Nocardioidaceae</taxon>
        <taxon>Nocardioides</taxon>
    </lineage>
</organism>
<dbReference type="SUPFAM" id="SSF103473">
    <property type="entry name" value="MFS general substrate transporter"/>
    <property type="match status" value="1"/>
</dbReference>
<feature type="transmembrane region" description="Helical" evidence="5">
    <location>
        <begin position="326"/>
        <end position="344"/>
    </location>
</feature>
<keyword evidence="4 5" id="KW-0472">Membrane</keyword>
<dbReference type="InterPro" id="IPR020846">
    <property type="entry name" value="MFS_dom"/>
</dbReference>
<evidence type="ECO:0000256" key="5">
    <source>
        <dbReference type="SAM" id="Phobius"/>
    </source>
</evidence>
<comment type="subcellular location">
    <subcellularLocation>
        <location evidence="1">Cell membrane</location>
        <topology evidence="1">Multi-pass membrane protein</topology>
    </subcellularLocation>
</comment>
<proteinExistence type="predicted"/>
<protein>
    <submittedName>
        <fullName evidence="7">MFS transporter</fullName>
    </submittedName>
</protein>
<feature type="transmembrane region" description="Helical" evidence="5">
    <location>
        <begin position="12"/>
        <end position="37"/>
    </location>
</feature>
<accession>A0ABP5K381</accession>
<feature type="transmembrane region" description="Helical" evidence="5">
    <location>
        <begin position="390"/>
        <end position="411"/>
    </location>
</feature>
<evidence type="ECO:0000313" key="7">
    <source>
        <dbReference type="EMBL" id="GAA2126269.1"/>
    </source>
</evidence>
<dbReference type="Pfam" id="PF07690">
    <property type="entry name" value="MFS_1"/>
    <property type="match status" value="1"/>
</dbReference>
<evidence type="ECO:0000256" key="2">
    <source>
        <dbReference type="ARBA" id="ARBA00022692"/>
    </source>
</evidence>